<proteinExistence type="predicted"/>
<dbReference type="Pfam" id="PF14620">
    <property type="entry name" value="YPEB_PepSY1-2"/>
    <property type="match status" value="1"/>
</dbReference>
<feature type="domain" description="Sporulation protein YpeB N-terminal" evidence="3">
    <location>
        <begin position="27"/>
        <end position="162"/>
    </location>
</feature>
<evidence type="ECO:0000259" key="2">
    <source>
        <dbReference type="Pfam" id="PF14620"/>
    </source>
</evidence>
<dbReference type="Pfam" id="PF03413">
    <property type="entry name" value="PepSY"/>
    <property type="match status" value="1"/>
</dbReference>
<feature type="domain" description="Sporulation protein YpeB PepSY1 and PepSY2" evidence="2">
    <location>
        <begin position="180"/>
        <end position="372"/>
    </location>
</feature>
<evidence type="ECO:0000313" key="5">
    <source>
        <dbReference type="Proteomes" id="UP000595254"/>
    </source>
</evidence>
<dbReference type="RefSeq" id="WP_040374459.1">
    <property type="nucleotide sequence ID" value="NZ_CP068053.1"/>
</dbReference>
<name>A0A974NLX3_PERPY</name>
<dbReference type="NCBIfam" id="TIGR02889">
    <property type="entry name" value="spore_YpeB"/>
    <property type="match status" value="1"/>
</dbReference>
<dbReference type="InterPro" id="IPR048402">
    <property type="entry name" value="YpeB_N"/>
</dbReference>
<reference evidence="4 5" key="1">
    <citation type="submission" date="2021-01" db="EMBL/GenBank/DDBJ databases">
        <title>FDA dAtabase for Regulatory Grade micrObial Sequences (FDA-ARGOS): Supporting development and validation of Infectious Disease Dx tests.</title>
        <authorList>
            <person name="Nelson B."/>
            <person name="Plummer A."/>
            <person name="Tallon L."/>
            <person name="Sadzewicz L."/>
            <person name="Zhao X."/>
            <person name="Boylan J."/>
            <person name="Ott S."/>
            <person name="Bowen H."/>
            <person name="Vavikolanu K."/>
            <person name="Mehta A."/>
            <person name="Aluvathingal J."/>
            <person name="Nadendla S."/>
            <person name="Myers T."/>
            <person name="Yan Y."/>
            <person name="Sichtig H."/>
        </authorList>
    </citation>
    <scope>NUCLEOTIDE SEQUENCE [LARGE SCALE GENOMIC DNA]</scope>
    <source>
        <strain evidence="4 5">FDAARGOS_1161</strain>
    </source>
</reference>
<dbReference type="InterPro" id="IPR025711">
    <property type="entry name" value="PepSY"/>
</dbReference>
<dbReference type="KEGG" id="ppsr:I6J18_21555"/>
<dbReference type="GO" id="GO:0009847">
    <property type="term" value="P:spore germination"/>
    <property type="evidence" value="ECO:0007669"/>
    <property type="project" value="InterPro"/>
</dbReference>
<dbReference type="Pfam" id="PF20769">
    <property type="entry name" value="YPEB_N"/>
    <property type="match status" value="1"/>
</dbReference>
<dbReference type="Proteomes" id="UP000595254">
    <property type="component" value="Chromosome"/>
</dbReference>
<evidence type="ECO:0000259" key="3">
    <source>
        <dbReference type="Pfam" id="PF20769"/>
    </source>
</evidence>
<gene>
    <name evidence="4" type="primary">ypeB</name>
    <name evidence="4" type="ORF">I6J18_21555</name>
</gene>
<evidence type="ECO:0000259" key="1">
    <source>
        <dbReference type="Pfam" id="PF03413"/>
    </source>
</evidence>
<keyword evidence="5" id="KW-1185">Reference proteome</keyword>
<protein>
    <submittedName>
        <fullName evidence="4">Germination protein YpeB</fullName>
    </submittedName>
</protein>
<feature type="domain" description="PepSY" evidence="1">
    <location>
        <begin position="376"/>
        <end position="437"/>
    </location>
</feature>
<sequence length="450" mass="51251">MIRNIVIVCLLVVVAGTSFWGYQEHKEKNAILINAENTYQRAFHDLSYHVDLLQDKIGNTLAMNSKKSISPALTDVWRITSDAQHDVGQLPLTLLPFNKTEEFLSEIGTFSYQTAVRDLDKEPLNDDEYAKMATLYNQAGDIQKELRKVQYLVIKNNLRWMDVETALASQKENSDNTIIDGFKTVEKKVTGYPENSLNPSFSSTKYEDENYQKLKGKKITKEEAIQIAKHYSGFSADPAIKIEKNGKGANYGFYSVSLVDQETKAEVNMDITKKGGFPIWLINNRDINESKLSLNDANLKAQKFLKDHDFEQFELYESSEYDHIGLFNFVSVVDGVRIYPDSVTLKVALDDGGVIGFSAADYLKTHNVNRKINKARLSMEDAKEKINHKVTIMEERKALIINDLGKETLCYEYLGTIDNDTYRIFINADNGNEEKVEKLKNPEPVYENIL</sequence>
<evidence type="ECO:0000313" key="4">
    <source>
        <dbReference type="EMBL" id="QQT00134.1"/>
    </source>
</evidence>
<organism evidence="4 5">
    <name type="scientific">Peribacillus psychrosaccharolyticus</name>
    <name type="common">Bacillus psychrosaccharolyticus</name>
    <dbReference type="NCBI Taxonomy" id="1407"/>
    <lineage>
        <taxon>Bacteria</taxon>
        <taxon>Bacillati</taxon>
        <taxon>Bacillota</taxon>
        <taxon>Bacilli</taxon>
        <taxon>Bacillales</taxon>
        <taxon>Bacillaceae</taxon>
        <taxon>Peribacillus</taxon>
    </lineage>
</organism>
<dbReference type="InterPro" id="IPR014239">
    <property type="entry name" value="YpeB_PepSY1-2"/>
</dbReference>
<dbReference type="EMBL" id="CP068053">
    <property type="protein sequence ID" value="QQT00134.1"/>
    <property type="molecule type" value="Genomic_DNA"/>
</dbReference>
<dbReference type="AlphaFoldDB" id="A0A974NLX3"/>
<accession>A0A974NLX3</accession>